<proteinExistence type="predicted"/>
<organism evidence="1 2">
    <name type="scientific">Thalassotalea psychrophila</name>
    <dbReference type="NCBI Taxonomy" id="3065647"/>
    <lineage>
        <taxon>Bacteria</taxon>
        <taxon>Pseudomonadati</taxon>
        <taxon>Pseudomonadota</taxon>
        <taxon>Gammaproteobacteria</taxon>
        <taxon>Alteromonadales</taxon>
        <taxon>Colwelliaceae</taxon>
        <taxon>Thalassotalea</taxon>
    </lineage>
</organism>
<dbReference type="Proteomes" id="UP001258994">
    <property type="component" value="Chromosome"/>
</dbReference>
<dbReference type="RefSeq" id="WP_348390863.1">
    <property type="nucleotide sequence ID" value="NZ_CP134145.1"/>
</dbReference>
<evidence type="ECO:0000313" key="2">
    <source>
        <dbReference type="Proteomes" id="UP001258994"/>
    </source>
</evidence>
<reference evidence="2" key="1">
    <citation type="submission" date="2023-09" db="EMBL/GenBank/DDBJ databases">
        <authorList>
            <person name="Li S."/>
            <person name="Li X."/>
            <person name="Zhang C."/>
            <person name="Zhao Z."/>
        </authorList>
    </citation>
    <scope>NUCLEOTIDE SEQUENCE [LARGE SCALE GENOMIC DNA]</scope>
    <source>
        <strain evidence="2">SQ149</strain>
    </source>
</reference>
<keyword evidence="2" id="KW-1185">Reference proteome</keyword>
<evidence type="ECO:0000313" key="1">
    <source>
        <dbReference type="EMBL" id="WNC71729.1"/>
    </source>
</evidence>
<accession>A0ABY9TSD3</accession>
<dbReference type="EMBL" id="CP134145">
    <property type="protein sequence ID" value="WNC71729.1"/>
    <property type="molecule type" value="Genomic_DNA"/>
</dbReference>
<protein>
    <submittedName>
        <fullName evidence="1">Uncharacterized protein</fullName>
    </submittedName>
</protein>
<name>A0ABY9TSD3_9GAMM</name>
<sequence>MIMNDTNYKAIRGEFVTLANERFYAIENMDQMDPFFISLISNSDHWLFISSTGGLTAGRVSPDTALFPYTTVDKIHESNLHTGSKTILKVIKKGSKANWEPFNKEHDERFDLTRNLYKNVLGNKLCFEEINHDLHLTFRYTWQVSDQFGFVRQCELLNDGVKDVTVDLIDGLQNILPAGTPRFTQTNSSNLVDAYKWTEVDPKTGLAFFTLFSGITDRAEPCESLKANTVFCLGLTNAKVLLSTEQIDAFRSGKILAAEPHKRGIRGAYLVNTQLEIAAGSEQKWQMVANVEQSQTQTVALRKQLYRQDEIAQNIEQSIDAGSDDLARIMASGDAFQLTGEEHVSIHHYANVQFNLLRGGAFDDQYAITTKDFSATVSLFNRDVYSRHESLLLALPEKQEFSALLATIKQLDDPQFERLCYEYLPISFGRRHGDPSRPWNQFAIKLVDEDNNKLLTYQGNWRDIFQNWEALTFSYPEFIENVIAKFVNASTIDGYNPYRITKEGIDWEVEDASDPWSYIGYWGDHQIIYLQKMLELSNQFHPQRLAELLRKPIFSYANVPYRIKPFADLVENAKDTVTYDDDLANKIEQRVESIGADGKLLLDESGNVYLVSLLEKLLVTLLSKLGNFVVDGGIWLNTQRPEWNDANNALVGQGLSMVTLSYLRRYICFLQKLLADETGTVAISTEVSQWFADTAGALDKMQPLLGEKSLTAQQRYESLEELGNAASQYRQQVYKQESFSGQVEQPISAISTMLADALMAIDHTITANKREDGLYNAYNLLALGQESVSIDTLYPMLEGQVAALSAGTLNSEQVINVVETLFESSVYRQDQQTFMLYPDRDLPSFLEKNTVSEEQVSALPILGEMLALKDTRIIEKDEDGVYRFNADFNNVSDLNTQIEQLSSQYGDALISSQCAMQELYETVFNHQEFTGRSGGMFGFEGLGCIYWHMVSKLLLAVEENFFNAVERGEDAQVCHKLASLYYKVREGIGFNKTPQEYGAFPTDPYSHTPKHAGAQQPGMTGQVKEEILARFGEFGIRVNGGSVQFLPNLLRQCEFISNAEQFRYLDINSNWQEIALAKQSLAFTWCQVPIVYQLDDSCEESLTITFQDGTQQVIKELMLPENLSSELFAKNGCIQQLTLVMNSKQLLD</sequence>
<gene>
    <name evidence="1" type="ORF">RGQ13_16655</name>
</gene>